<dbReference type="EMBL" id="JAIWYP010000003">
    <property type="protein sequence ID" value="KAH3859988.1"/>
    <property type="molecule type" value="Genomic_DNA"/>
</dbReference>
<accession>A0A9D4LK07</accession>
<comment type="caution">
    <text evidence="2">The sequence shown here is derived from an EMBL/GenBank/DDBJ whole genome shotgun (WGS) entry which is preliminary data.</text>
</comment>
<organism evidence="2 3">
    <name type="scientific">Dreissena polymorpha</name>
    <name type="common">Zebra mussel</name>
    <name type="synonym">Mytilus polymorpha</name>
    <dbReference type="NCBI Taxonomy" id="45954"/>
    <lineage>
        <taxon>Eukaryota</taxon>
        <taxon>Metazoa</taxon>
        <taxon>Spiralia</taxon>
        <taxon>Lophotrochozoa</taxon>
        <taxon>Mollusca</taxon>
        <taxon>Bivalvia</taxon>
        <taxon>Autobranchia</taxon>
        <taxon>Heteroconchia</taxon>
        <taxon>Euheterodonta</taxon>
        <taxon>Imparidentia</taxon>
        <taxon>Neoheterodontei</taxon>
        <taxon>Myida</taxon>
        <taxon>Dreissenoidea</taxon>
        <taxon>Dreissenidae</taxon>
        <taxon>Dreissena</taxon>
    </lineage>
</organism>
<gene>
    <name evidence="2" type="ORF">DPMN_102809</name>
</gene>
<keyword evidence="3" id="KW-1185">Reference proteome</keyword>
<evidence type="ECO:0000313" key="2">
    <source>
        <dbReference type="EMBL" id="KAH3859988.1"/>
    </source>
</evidence>
<protein>
    <submittedName>
        <fullName evidence="2">Uncharacterized protein</fullName>
    </submittedName>
</protein>
<dbReference type="AlphaFoldDB" id="A0A9D4LK07"/>
<proteinExistence type="predicted"/>
<evidence type="ECO:0000256" key="1">
    <source>
        <dbReference type="SAM" id="MobiDB-lite"/>
    </source>
</evidence>
<name>A0A9D4LK07_DREPO</name>
<feature type="region of interest" description="Disordered" evidence="1">
    <location>
        <begin position="40"/>
        <end position="74"/>
    </location>
</feature>
<reference evidence="2" key="1">
    <citation type="journal article" date="2019" name="bioRxiv">
        <title>The Genome of the Zebra Mussel, Dreissena polymorpha: A Resource for Invasive Species Research.</title>
        <authorList>
            <person name="McCartney M.A."/>
            <person name="Auch B."/>
            <person name="Kono T."/>
            <person name="Mallez S."/>
            <person name="Zhang Y."/>
            <person name="Obille A."/>
            <person name="Becker A."/>
            <person name="Abrahante J.E."/>
            <person name="Garbe J."/>
            <person name="Badalamenti J.P."/>
            <person name="Herman A."/>
            <person name="Mangelson H."/>
            <person name="Liachko I."/>
            <person name="Sullivan S."/>
            <person name="Sone E.D."/>
            <person name="Koren S."/>
            <person name="Silverstein K.A.T."/>
            <person name="Beckman K.B."/>
            <person name="Gohl D.M."/>
        </authorList>
    </citation>
    <scope>NUCLEOTIDE SEQUENCE</scope>
    <source>
        <strain evidence="2">Duluth1</strain>
        <tissue evidence="2">Whole animal</tissue>
    </source>
</reference>
<evidence type="ECO:0000313" key="3">
    <source>
        <dbReference type="Proteomes" id="UP000828390"/>
    </source>
</evidence>
<reference evidence="2" key="2">
    <citation type="submission" date="2020-11" db="EMBL/GenBank/DDBJ databases">
        <authorList>
            <person name="McCartney M.A."/>
            <person name="Auch B."/>
            <person name="Kono T."/>
            <person name="Mallez S."/>
            <person name="Becker A."/>
            <person name="Gohl D.M."/>
            <person name="Silverstein K.A.T."/>
            <person name="Koren S."/>
            <person name="Bechman K.B."/>
            <person name="Herman A."/>
            <person name="Abrahante J.E."/>
            <person name="Garbe J."/>
        </authorList>
    </citation>
    <scope>NUCLEOTIDE SEQUENCE</scope>
    <source>
        <strain evidence="2">Duluth1</strain>
        <tissue evidence="2">Whole animal</tissue>
    </source>
</reference>
<sequence length="109" mass="12027">MILAWPAGLCTPTPTLCPEQMVRSGCPALWTIHQHPERSHYTSVAEIDPDSHPPGSGMNVTDDTEESHPNDFPAHDISVATRRRNSLANMLFCMVTVDSVANYDFNTGF</sequence>
<dbReference type="Proteomes" id="UP000828390">
    <property type="component" value="Unassembled WGS sequence"/>
</dbReference>